<dbReference type="InterPro" id="IPR027791">
    <property type="entry name" value="Galactosyl_T_C"/>
</dbReference>
<dbReference type="InterPro" id="IPR001173">
    <property type="entry name" value="Glyco_trans_2-like"/>
</dbReference>
<name>A0ABQ1E7V9_9CLOT</name>
<dbReference type="SUPFAM" id="SSF53448">
    <property type="entry name" value="Nucleotide-diphospho-sugar transferases"/>
    <property type="match status" value="1"/>
</dbReference>
<evidence type="ECO:0000259" key="2">
    <source>
        <dbReference type="Pfam" id="PF00535"/>
    </source>
</evidence>
<evidence type="ECO:0000313" key="5">
    <source>
        <dbReference type="Proteomes" id="UP000663802"/>
    </source>
</evidence>
<organism evidence="4 5">
    <name type="scientific">Clostridium zeae</name>
    <dbReference type="NCBI Taxonomy" id="2759022"/>
    <lineage>
        <taxon>Bacteria</taxon>
        <taxon>Bacillati</taxon>
        <taxon>Bacillota</taxon>
        <taxon>Clostridia</taxon>
        <taxon>Eubacteriales</taxon>
        <taxon>Clostridiaceae</taxon>
        <taxon>Clostridium</taxon>
    </lineage>
</organism>
<evidence type="ECO:0000313" key="4">
    <source>
        <dbReference type="EMBL" id="GFZ30875.1"/>
    </source>
</evidence>
<dbReference type="Gene3D" id="3.90.550.10">
    <property type="entry name" value="Spore Coat Polysaccharide Biosynthesis Protein SpsA, Chain A"/>
    <property type="match status" value="1"/>
</dbReference>
<dbReference type="GO" id="GO:0016740">
    <property type="term" value="F:transferase activity"/>
    <property type="evidence" value="ECO:0007669"/>
    <property type="project" value="UniProtKB-KW"/>
</dbReference>
<feature type="domain" description="Galactosyltransferase C-terminal" evidence="3">
    <location>
        <begin position="175"/>
        <end position="225"/>
    </location>
</feature>
<accession>A0ABQ1E7V9</accession>
<dbReference type="Pfam" id="PF02709">
    <property type="entry name" value="Glyco_transf_7C"/>
    <property type="match status" value="1"/>
</dbReference>
<keyword evidence="5" id="KW-1185">Reference proteome</keyword>
<dbReference type="PANTHER" id="PTHR43685:SF3">
    <property type="entry name" value="SLR2126 PROTEIN"/>
    <property type="match status" value="1"/>
</dbReference>
<protein>
    <submittedName>
        <fullName evidence="4">Glycosyl transferase</fullName>
    </submittedName>
</protein>
<gene>
    <name evidence="4" type="ORF">CSC2_14010</name>
</gene>
<proteinExistence type="predicted"/>
<evidence type="ECO:0000256" key="1">
    <source>
        <dbReference type="ARBA" id="ARBA00022679"/>
    </source>
</evidence>
<sequence length="314" mass="36204">MKLSVIIPTYNNLQRLKISLSYLEQQDMDKSEYDIILVDDGSNDGTSEYLGSLETEMNLLVVRQENMGQAKARNVALSLAEGEYVLFIDDDVIADRDFLTKHYESHMNYNDPNLVVVGQIKNIPFANYEAAIELINSKDYLKCNELDTFVKQDPYLNIRNWVWDYSLEYVSWLAFTTANASMSRDLVRNVGGFDEGFVGWGPEDVEMGYRLKDAGAVFEFKENIKNYHLDKAKSQDTFYSGLKRNLRYLTETKYPGNEEIGKYILFIGGQISIEEFNAFCSKGALIYNQNGSEHHFEFINYFLNKVKERELVAI</sequence>
<dbReference type="InterPro" id="IPR029044">
    <property type="entry name" value="Nucleotide-diphossugar_trans"/>
</dbReference>
<keyword evidence="1 4" id="KW-0808">Transferase</keyword>
<dbReference type="Pfam" id="PF00535">
    <property type="entry name" value="Glycos_transf_2"/>
    <property type="match status" value="1"/>
</dbReference>
<dbReference type="Proteomes" id="UP000663802">
    <property type="component" value="Unassembled WGS sequence"/>
</dbReference>
<dbReference type="PANTHER" id="PTHR43685">
    <property type="entry name" value="GLYCOSYLTRANSFERASE"/>
    <property type="match status" value="1"/>
</dbReference>
<evidence type="ECO:0000259" key="3">
    <source>
        <dbReference type="Pfam" id="PF02709"/>
    </source>
</evidence>
<feature type="domain" description="Glycosyltransferase 2-like" evidence="2">
    <location>
        <begin position="4"/>
        <end position="122"/>
    </location>
</feature>
<dbReference type="InterPro" id="IPR050834">
    <property type="entry name" value="Glycosyltransf_2"/>
</dbReference>
<dbReference type="EMBL" id="BMBA01000001">
    <property type="protein sequence ID" value="GFZ30875.1"/>
    <property type="molecule type" value="Genomic_DNA"/>
</dbReference>
<comment type="caution">
    <text evidence="4">The sequence shown here is derived from an EMBL/GenBank/DDBJ whole genome shotgun (WGS) entry which is preliminary data.</text>
</comment>
<reference evidence="4 5" key="1">
    <citation type="journal article" date="2021" name="Int. J. Syst. Evol. Microbiol.">
        <title>Clostridium zeae sp. nov., isolated from corn silage.</title>
        <authorList>
            <person name="Kobayashi H."/>
            <person name="Tanizawa Y."/>
            <person name="Yagura M."/>
            <person name="Sakamoto M."/>
            <person name="Ohkuma M."/>
            <person name="Tohno M."/>
        </authorList>
    </citation>
    <scope>NUCLEOTIDE SEQUENCE [LARGE SCALE GENOMIC DNA]</scope>
    <source>
        <strain evidence="4 5">CSC2</strain>
    </source>
</reference>
<dbReference type="RefSeq" id="WP_206868948.1">
    <property type="nucleotide sequence ID" value="NZ_BMBA01000001.1"/>
</dbReference>